<dbReference type="Pfam" id="PF14244">
    <property type="entry name" value="Retrotran_gag_3"/>
    <property type="match status" value="1"/>
</dbReference>
<dbReference type="PANTHER" id="PTHR34222:SF99">
    <property type="entry name" value="PROTEIN, PUTATIVE-RELATED"/>
    <property type="match status" value="1"/>
</dbReference>
<feature type="region of interest" description="Disordered" evidence="2">
    <location>
        <begin position="417"/>
        <end position="450"/>
    </location>
</feature>
<name>A0ABQ5A1R6_9ASTR</name>
<evidence type="ECO:0000313" key="7">
    <source>
        <dbReference type="Proteomes" id="UP001151760"/>
    </source>
</evidence>
<evidence type="ECO:0000259" key="5">
    <source>
        <dbReference type="Pfam" id="PF14244"/>
    </source>
</evidence>
<evidence type="ECO:0000256" key="2">
    <source>
        <dbReference type="SAM" id="MobiDB-lite"/>
    </source>
</evidence>
<evidence type="ECO:0000259" key="4">
    <source>
        <dbReference type="Pfam" id="PF13976"/>
    </source>
</evidence>
<feature type="region of interest" description="Disordered" evidence="2">
    <location>
        <begin position="1153"/>
        <end position="1219"/>
    </location>
</feature>
<gene>
    <name evidence="6" type="ORF">Tco_0803502</name>
</gene>
<evidence type="ECO:0000256" key="1">
    <source>
        <dbReference type="SAM" id="Coils"/>
    </source>
</evidence>
<sequence>MSSLNSVHNYEHGDDYVKDPDPITLISKLDISDPLHLHPNDSTALTVVSIKLKGTENYQVWSCAMLLALEVKNKTGFIDGSSKRSSTDEVLGRQWDGVNAVVFGMDLEFNFRGTFLGSSIADYYHKLNALWKHFDAMIELLRCVCNASEGFKKRNQLMKLMQFLMGLDDSYIQIRSSILSREVLPDVRSAYATISSEESHRVASSSIAGSSQRNQAFAFVSNVPNKYNFQRNTQNLNNGPRPNNLNNNKQGANQHMTYTDKELDNVLDISHLKIKVGPPNGTEVFISKIGNLKLSNGLILYDVLVIPEYCVTLIFVHKLAKENKIVVAFDESKCYFLNRDLSLRSVLGTGNQCEGLGHHAELVLNVFKKLPSSVQNGKSPYEMIYNKYVNHIIFFDVEYPEIPNDDERVDLNLNSDLRSQSESNSSSESGNGVNTADFPVNNFGNDTDSSNDIVATQNEEVATLEENMFSEEMDALLKNGTWEIVELPEGRKDIRSKWIYKIKYRSSGEIDRYKARLVAQGFGQKEDFEETVYMKPPEGYFPSDNKMTLSLVVIDTEKGICLNQREYVLELLSEYGIVRNREKTWSHLKYVARRSNIVLGTLVRTKKYEELSVAEKLQADCDLKATNIVLQGLPPDVYAIVNHHKVAKEIRDRVKLLMQGIKLSLQEKECKLYDEFDKFSFVKGETLLPFKTAGLLCNKFKGGKEKVMLVLDIWVMLLVLGEIMNEGRNAAWFKEKAMLAEAQESGQILDEEQLAFLANPGILDDIISEVPHFQPYHTDMDNESVHVMQSFKQIPVIDFTDNEITSDTNIILYSQYLQEKQPAAVQDTNFAHVNKAIGFYNDTHKQPLGYQNPFYLKKAHRIKPTLYHGSVISSQHAASPAIDDEETFFMEEVSRSKMLAKQNDPMLKEKKVNTTPINYVELNRLSTDFGKHFVPQQELSDEQAFWLQTLHLNTDQSALSPVKIEALKEIPKKGNRALFDDYVNVEMHSSEFCVKCLDLDAELLNKENAYNDLSKKYFENNDLKAQLQAKDTTICKLKEHIKSMRENDKEEKVKHDMDEIETINIELEHSVAKLLSENKRLHKEIEHFKKSMENADLKGQIQEKVFVTTTLQNKLRKLKGKNVLDNASTITNATTIAPGMFKLDLDPLGRLKSATSASRSQPTGNKKNDRISQTPSSNMKNKVEVQRSGKKAKIVESKNANNSEPNHSWGSNATDVPSSSSLVMDSKVLGTVRFRNDQIAKILGYGDYHLGNIIISRVYYVEGLGHNLFSVGQSCDTDFEVAFWKNTCFIQNLKGVDLLSRSRDTNLYTISLDDILKTSLICLLSKASKTKSWLWHRQLSHLNFDTLNKLAKDGLARGILKLKFKKDHLCSACALGKSKKSSHQPKAEDTNQEKLYLPEFVNQTLREFYENVGITHQTSVTRTF</sequence>
<dbReference type="EMBL" id="BQNB010011894">
    <property type="protein sequence ID" value="GJS96534.1"/>
    <property type="molecule type" value="Genomic_DNA"/>
</dbReference>
<feature type="domain" description="Retrotransposon Copia-like N-terminal" evidence="5">
    <location>
        <begin position="38"/>
        <end position="82"/>
    </location>
</feature>
<dbReference type="InterPro" id="IPR029472">
    <property type="entry name" value="Copia-like_N"/>
</dbReference>
<protein>
    <submittedName>
        <fullName evidence="6">Retrovirus-related pol polyprotein from transposon TNT 1-94</fullName>
    </submittedName>
</protein>
<feature type="compositionally biased region" description="Low complexity" evidence="2">
    <location>
        <begin position="421"/>
        <end position="432"/>
    </location>
</feature>
<keyword evidence="1" id="KW-0175">Coiled coil</keyword>
<accession>A0ABQ5A1R6</accession>
<keyword evidence="7" id="KW-1185">Reference proteome</keyword>
<feature type="coiled-coil region" evidence="1">
    <location>
        <begin position="1064"/>
        <end position="1098"/>
    </location>
</feature>
<feature type="compositionally biased region" description="Polar residues" evidence="2">
    <location>
        <begin position="1198"/>
        <end position="1219"/>
    </location>
</feature>
<dbReference type="Pfam" id="PF13976">
    <property type="entry name" value="gag_pre-integrs"/>
    <property type="match status" value="1"/>
</dbReference>
<dbReference type="Proteomes" id="UP001151760">
    <property type="component" value="Unassembled WGS sequence"/>
</dbReference>
<proteinExistence type="predicted"/>
<dbReference type="InterPro" id="IPR013103">
    <property type="entry name" value="RVT_2"/>
</dbReference>
<reference evidence="6" key="2">
    <citation type="submission" date="2022-01" db="EMBL/GenBank/DDBJ databases">
        <authorList>
            <person name="Yamashiro T."/>
            <person name="Shiraishi A."/>
            <person name="Satake H."/>
            <person name="Nakayama K."/>
        </authorList>
    </citation>
    <scope>NUCLEOTIDE SEQUENCE</scope>
</reference>
<evidence type="ECO:0000313" key="6">
    <source>
        <dbReference type="EMBL" id="GJS96534.1"/>
    </source>
</evidence>
<evidence type="ECO:0000259" key="3">
    <source>
        <dbReference type="Pfam" id="PF07727"/>
    </source>
</evidence>
<comment type="caution">
    <text evidence="6">The sequence shown here is derived from an EMBL/GenBank/DDBJ whole genome shotgun (WGS) entry which is preliminary data.</text>
</comment>
<reference evidence="6" key="1">
    <citation type="journal article" date="2022" name="Int. J. Mol. Sci.">
        <title>Draft Genome of Tanacetum Coccineum: Genomic Comparison of Closely Related Tanacetum-Family Plants.</title>
        <authorList>
            <person name="Yamashiro T."/>
            <person name="Shiraishi A."/>
            <person name="Nakayama K."/>
            <person name="Satake H."/>
        </authorList>
    </citation>
    <scope>NUCLEOTIDE SEQUENCE</scope>
</reference>
<dbReference type="Pfam" id="PF07727">
    <property type="entry name" value="RVT_2"/>
    <property type="match status" value="1"/>
</dbReference>
<dbReference type="InterPro" id="IPR025724">
    <property type="entry name" value="GAG-pre-integrase_dom"/>
</dbReference>
<feature type="domain" description="Reverse transcriptase Ty1/copia-type" evidence="3">
    <location>
        <begin position="479"/>
        <end position="530"/>
    </location>
</feature>
<dbReference type="PANTHER" id="PTHR34222">
    <property type="entry name" value="GAG_PRE-INTEGRS DOMAIN-CONTAINING PROTEIN"/>
    <property type="match status" value="1"/>
</dbReference>
<feature type="domain" description="GAG-pre-integrase" evidence="4">
    <location>
        <begin position="1306"/>
        <end position="1378"/>
    </location>
</feature>
<feature type="compositionally biased region" description="Polar residues" evidence="2">
    <location>
        <begin position="1153"/>
        <end position="1180"/>
    </location>
</feature>
<organism evidence="6 7">
    <name type="scientific">Tanacetum coccineum</name>
    <dbReference type="NCBI Taxonomy" id="301880"/>
    <lineage>
        <taxon>Eukaryota</taxon>
        <taxon>Viridiplantae</taxon>
        <taxon>Streptophyta</taxon>
        <taxon>Embryophyta</taxon>
        <taxon>Tracheophyta</taxon>
        <taxon>Spermatophyta</taxon>
        <taxon>Magnoliopsida</taxon>
        <taxon>eudicotyledons</taxon>
        <taxon>Gunneridae</taxon>
        <taxon>Pentapetalae</taxon>
        <taxon>asterids</taxon>
        <taxon>campanulids</taxon>
        <taxon>Asterales</taxon>
        <taxon>Asteraceae</taxon>
        <taxon>Asteroideae</taxon>
        <taxon>Anthemideae</taxon>
        <taxon>Anthemidinae</taxon>
        <taxon>Tanacetum</taxon>
    </lineage>
</organism>